<name>A0A6G7PWY6_9BACT</name>
<dbReference type="AlphaFoldDB" id="A0A6G7PWY6"/>
<keyword evidence="5" id="KW-1185">Reference proteome</keyword>
<dbReference type="Proteomes" id="UP000502179">
    <property type="component" value="Chromosome"/>
</dbReference>
<evidence type="ECO:0000259" key="1">
    <source>
        <dbReference type="Pfam" id="PF14574"/>
    </source>
</evidence>
<protein>
    <submittedName>
        <fullName evidence="4">ATP-binding protein</fullName>
    </submittedName>
</protein>
<dbReference type="InterPro" id="IPR041414">
    <property type="entry name" value="Raco-like_middle"/>
</dbReference>
<gene>
    <name evidence="4" type="ORF">G4V39_07550</name>
</gene>
<dbReference type="Gene3D" id="3.30.420.480">
    <property type="entry name" value="Domain of unknown function (DUF4445)"/>
    <property type="match status" value="1"/>
</dbReference>
<evidence type="ECO:0000259" key="2">
    <source>
        <dbReference type="Pfam" id="PF17650"/>
    </source>
</evidence>
<feature type="domain" description="RACo linker region" evidence="2">
    <location>
        <begin position="18"/>
        <end position="73"/>
    </location>
</feature>
<dbReference type="PANTHER" id="PTHR42895:SF1">
    <property type="entry name" value="IRON-SULFUR CLUSTER PROTEIN"/>
    <property type="match status" value="1"/>
</dbReference>
<dbReference type="InterPro" id="IPR052911">
    <property type="entry name" value="Corrinoid_activation_enz"/>
</dbReference>
<dbReference type="GO" id="GO:0005524">
    <property type="term" value="F:ATP binding"/>
    <property type="evidence" value="ECO:0007669"/>
    <property type="project" value="UniProtKB-KW"/>
</dbReference>
<dbReference type="InterPro" id="IPR027980">
    <property type="entry name" value="RACo_C"/>
</dbReference>
<dbReference type="RefSeq" id="WP_166032348.1">
    <property type="nucleotide sequence ID" value="NZ_CP048877.1"/>
</dbReference>
<sequence length="531" mass="57909">MSSAVRSPQSISRCPVKRLDPLIRRLSLKLTPPSLEDNRSPEARLRAAVAQLLGEVPELPLPILQSLPPVLNRDWCPVVDCLFDGRWHVVAIHGESPPPPLGLAIDLGSTTVVFYLVDLSSGEVVHQRSALNPQVKYGEDILTRLHLASKKEGLERIHHLTIEFLNREILSLAEGVGYRPQDISILALAGNTTMTHFFLNLDPSMIFREPYVPLANRFDFFPAKDLALELSPLAKVYVFPNAGSYFGGDLIAGILASGMHRHPGLNFLVDVGTNAEVVLGNQDFLVACAGAAGPALEGGILTCGMRARKGAIERVRIDPESLQVNYKVIGDVPPEGLCGSGIIDLLAQMFLAGLVDQRGRLMIEKDPSRMVEIDGQRAYVVVFPEETSHGQPIYITEADIKNLIRSKGAMYTILTVVCRSVGVSFEDIENFYVAGAFGNYIDPEAAVIIGMLPDIPLSRFQPLGNAAGQGAICLLLNRQALGEIDEILKKLTYLEMNVRGEFMQLLTGALFIPHTDPNLFPSVKAKLGSRG</sequence>
<feature type="domain" description="RACo-like middle region" evidence="3">
    <location>
        <begin position="101"/>
        <end position="261"/>
    </location>
</feature>
<dbReference type="KEGG" id="tav:G4V39_07550"/>
<dbReference type="InterPro" id="IPR042259">
    <property type="entry name" value="Raco-like_middle_sf"/>
</dbReference>
<dbReference type="Pfam" id="PF17651">
    <property type="entry name" value="Raco_middle"/>
    <property type="match status" value="1"/>
</dbReference>
<keyword evidence="4" id="KW-0067">ATP-binding</keyword>
<dbReference type="InterPro" id="IPR040506">
    <property type="entry name" value="RACo_linker"/>
</dbReference>
<accession>A0A6G7PWY6</accession>
<evidence type="ECO:0000259" key="3">
    <source>
        <dbReference type="Pfam" id="PF17651"/>
    </source>
</evidence>
<keyword evidence="4" id="KW-0547">Nucleotide-binding</keyword>
<dbReference type="Pfam" id="PF14574">
    <property type="entry name" value="RACo_C_ter"/>
    <property type="match status" value="1"/>
</dbReference>
<feature type="domain" description="RACo C-terminal" evidence="1">
    <location>
        <begin position="267"/>
        <end position="524"/>
    </location>
</feature>
<reference evidence="4 5" key="1">
    <citation type="submission" date="2020-02" db="EMBL/GenBank/DDBJ databases">
        <title>Genome analysis of Thermosulfuriphilus ammonigenes ST65T, an anaerobic thermophilic chemolithoautotrophic bacterium isolated from a deep-sea hydrothermal vent.</title>
        <authorList>
            <person name="Slobodkina G."/>
            <person name="Allioux M."/>
            <person name="Merkel A."/>
            <person name="Alain K."/>
            <person name="Jebbar M."/>
            <person name="Slobodkin A."/>
        </authorList>
    </citation>
    <scope>NUCLEOTIDE SEQUENCE [LARGE SCALE GENOMIC DNA]</scope>
    <source>
        <strain evidence="4 5">ST65</strain>
    </source>
</reference>
<dbReference type="Gene3D" id="3.10.20.880">
    <property type="match status" value="1"/>
</dbReference>
<dbReference type="Pfam" id="PF17650">
    <property type="entry name" value="RACo_linker"/>
    <property type="match status" value="1"/>
</dbReference>
<organism evidence="4 5">
    <name type="scientific">Thermosulfuriphilus ammonigenes</name>
    <dbReference type="NCBI Taxonomy" id="1936021"/>
    <lineage>
        <taxon>Bacteria</taxon>
        <taxon>Pseudomonadati</taxon>
        <taxon>Thermodesulfobacteriota</taxon>
        <taxon>Thermodesulfobacteria</taxon>
        <taxon>Thermodesulfobacteriales</taxon>
        <taxon>Thermodesulfobacteriaceae</taxon>
        <taxon>Thermosulfuriphilus</taxon>
    </lineage>
</organism>
<evidence type="ECO:0000313" key="4">
    <source>
        <dbReference type="EMBL" id="QIJ72130.1"/>
    </source>
</evidence>
<proteinExistence type="predicted"/>
<dbReference type="EMBL" id="CP048877">
    <property type="protein sequence ID" value="QIJ72130.1"/>
    <property type="molecule type" value="Genomic_DNA"/>
</dbReference>
<evidence type="ECO:0000313" key="5">
    <source>
        <dbReference type="Proteomes" id="UP000502179"/>
    </source>
</evidence>
<dbReference type="PANTHER" id="PTHR42895">
    <property type="entry name" value="IRON-SULFUR CLUSTER-BINDING PROTEIN-RELATED"/>
    <property type="match status" value="1"/>
</dbReference>